<evidence type="ECO:0000259" key="2">
    <source>
        <dbReference type="Pfam" id="PF18887"/>
    </source>
</evidence>
<feature type="domain" description="MBG" evidence="2">
    <location>
        <begin position="897"/>
        <end position="965"/>
    </location>
</feature>
<feature type="domain" description="MBG" evidence="2">
    <location>
        <begin position="666"/>
        <end position="743"/>
    </location>
</feature>
<organism evidence="3 4">
    <name type="scientific">Flammeovirga kamogawensis</name>
    <dbReference type="NCBI Taxonomy" id="373891"/>
    <lineage>
        <taxon>Bacteria</taxon>
        <taxon>Pseudomonadati</taxon>
        <taxon>Bacteroidota</taxon>
        <taxon>Cytophagia</taxon>
        <taxon>Cytophagales</taxon>
        <taxon>Flammeovirgaceae</taxon>
        <taxon>Flammeovirga</taxon>
    </lineage>
</organism>
<feature type="domain" description="MBG" evidence="2">
    <location>
        <begin position="756"/>
        <end position="823"/>
    </location>
</feature>
<gene>
    <name evidence="3" type="ORF">KM029_21605</name>
</gene>
<dbReference type="Proteomes" id="UP000682802">
    <property type="component" value="Chromosome 2"/>
</dbReference>
<dbReference type="Gene3D" id="2.160.20.10">
    <property type="entry name" value="Single-stranded right-handed beta-helix, Pectin lyase-like"/>
    <property type="match status" value="1"/>
</dbReference>
<sequence>MKKIILNFFTIALLFSFTMTTYAEIVTTDEVIYVDATNGVDTNDGSEFNPLKTLTAALGVDYLKQEVPTTIYVKGVFTTDSDIVLKGTNNLSSRYKVTIKNWDSSQATFQGDGTFGARFMKIENSDVVFEGVTIKDFGVADNGGALFLQWNGTLTLESCNFINNRATDSATASKLIGGGAIHSAGFLYVYNSYFGENYAEDRGAAISVAFKEFELQNSLVYNNYTNGTGDKGGAAVFVTANDKNNAVVTMNNNTIVGNYSTNTAGGASGLMFLDHSKGPTTTILGFRNNLIFNFVYGLSQAWQVDIFANKSRIITTATNFENNIFNIKNNNVIDLDESNLELINITDGGDPAIVLSSVKDQLQIGTGLEVDLNGVFTLPQNEKGVYYLPIYDGSTAINSGYDNNINDINGNSAIGGSKDVGNYEFTGNEATITLTSATEIDYSNAEHTPTFKITDKDGVDITEDVALTVTYNDVNTKPKNAGVYTVKAALDLVETGYFAKLETTITIKKAKVVLEEIVTTPVYTGEAIDYQYKINYNAGGEVLDEVNVDVTYDGESTVPSAANTYAVEATINDTNYESDASLTSTFTIEQANVEFTVGGDLSMEYNGASQMPTVTISPAEVTVEKVISGDNDLGIDVGSYTLTSTVADPNYKGENVTSYTITKATAEIKLSELVHVGDDTEKSASYTVIGVDNEEVDVTVNISYTLDGDPVVSPKDVGEYVVTAVIDDINYEGEATADFVISDKMLAVVVVDESPVVYNGNPQEVVYSITDIDGNAITSDGVSITYNGLDETPTDAGEYEVVINVSDDNYLGISKFNYSIGKKEVTITKDVGVLTYTGDVQLPMFTISEEGLNAVSELTIGDGTTAGEHQLKVTLNEVNYAAEVLIDYSIEKAVLEVSLTNLNYTYDGTGKEATVVLAMGDVDVDVMYEESIELPVNAGEYTVKASINDSNYQGETSETLVIEKAEATIVLSDLSVDYDGTEKNPSYTTSVEGLSVDFSYDGDNASPIIGGEYAVIATINDLNYKGSLAATFVINKIEASVTFTTLTANYNGESHAAVAESEIGDVEFSYTYNDQDVLPVAVGSYKVVATINDPSYFGSVEGNFIVEKGIVELTISNLEFDYDGEVKEVTITAGKEVEGYFVTYNGATTLPHLPGEYSVAVDIVDPNYKGFAMETLVINEGNSADPLSVDEQQLSMDIFPNPSQGEFTVKLINSAEAQLSVITLSGKEVFSTTVQQQSHITLPTNIHGVVVVKIVSDNVVSTQKLLIK</sequence>
<feature type="domain" description="MBG" evidence="2">
    <location>
        <begin position="463"/>
        <end position="510"/>
    </location>
</feature>
<feature type="domain" description="MBG" evidence="2">
    <location>
        <begin position="1039"/>
        <end position="1108"/>
    </location>
</feature>
<feature type="domain" description="MBG" evidence="2">
    <location>
        <begin position="599"/>
        <end position="665"/>
    </location>
</feature>
<dbReference type="EMBL" id="CP076129">
    <property type="protein sequence ID" value="QWG10282.1"/>
    <property type="molecule type" value="Genomic_DNA"/>
</dbReference>
<keyword evidence="4" id="KW-1185">Reference proteome</keyword>
<feature type="signal peptide" evidence="1">
    <location>
        <begin position="1"/>
        <end position="23"/>
    </location>
</feature>
<accession>A0ABX8H4L1</accession>
<dbReference type="Pfam" id="PF18887">
    <property type="entry name" value="MBG_3"/>
    <property type="match status" value="9"/>
</dbReference>
<dbReference type="InterPro" id="IPR043772">
    <property type="entry name" value="MBG_3"/>
</dbReference>
<feature type="chain" id="PRO_5045737746" evidence="1">
    <location>
        <begin position="24"/>
        <end position="1268"/>
    </location>
</feature>
<evidence type="ECO:0000313" key="4">
    <source>
        <dbReference type="Proteomes" id="UP000682802"/>
    </source>
</evidence>
<feature type="domain" description="MBG" evidence="2">
    <location>
        <begin position="546"/>
        <end position="591"/>
    </location>
</feature>
<feature type="domain" description="MBG" evidence="2">
    <location>
        <begin position="967"/>
        <end position="1036"/>
    </location>
</feature>
<keyword evidence="1" id="KW-0732">Signal</keyword>
<evidence type="ECO:0000256" key="1">
    <source>
        <dbReference type="SAM" id="SignalP"/>
    </source>
</evidence>
<evidence type="ECO:0000313" key="3">
    <source>
        <dbReference type="EMBL" id="QWG10282.1"/>
    </source>
</evidence>
<dbReference type="NCBIfam" id="TIGR04183">
    <property type="entry name" value="Por_Secre_tail"/>
    <property type="match status" value="1"/>
</dbReference>
<dbReference type="InterPro" id="IPR011050">
    <property type="entry name" value="Pectin_lyase_fold/virulence"/>
</dbReference>
<protein>
    <submittedName>
        <fullName evidence="3">T9SS type A sorting domain-containing protein</fullName>
    </submittedName>
</protein>
<dbReference type="InterPro" id="IPR012334">
    <property type="entry name" value="Pectin_lyas_fold"/>
</dbReference>
<dbReference type="InterPro" id="IPR026444">
    <property type="entry name" value="Secre_tail"/>
</dbReference>
<dbReference type="RefSeq" id="WP_144075888.1">
    <property type="nucleotide sequence ID" value="NZ_CP076129.1"/>
</dbReference>
<proteinExistence type="predicted"/>
<dbReference type="SUPFAM" id="SSF51126">
    <property type="entry name" value="Pectin lyase-like"/>
    <property type="match status" value="1"/>
</dbReference>
<feature type="domain" description="MBG" evidence="2">
    <location>
        <begin position="1113"/>
        <end position="1180"/>
    </location>
</feature>
<reference evidence="3 4" key="1">
    <citation type="submission" date="2021-05" db="EMBL/GenBank/DDBJ databases">
        <title>Comparative genomic studies on the polysaccharide-degrading batcterial strains of the Flammeovirga genus.</title>
        <authorList>
            <person name="Zewei F."/>
            <person name="Zheng Z."/>
            <person name="Yu L."/>
            <person name="Ruyue G."/>
            <person name="Yanhong M."/>
            <person name="Yuanyuan C."/>
            <person name="Jingyan G."/>
            <person name="Wenjun H."/>
        </authorList>
    </citation>
    <scope>NUCLEOTIDE SEQUENCE [LARGE SCALE GENOMIC DNA]</scope>
    <source>
        <strain evidence="3 4">YS10</strain>
    </source>
</reference>
<name>A0ABX8H4L1_9BACT</name>